<name>A0AAD6IVV0_DREDA</name>
<evidence type="ECO:0000313" key="1">
    <source>
        <dbReference type="EMBL" id="KAJ6259668.1"/>
    </source>
</evidence>
<comment type="caution">
    <text evidence="1">The sequence shown here is derived from an EMBL/GenBank/DDBJ whole genome shotgun (WGS) entry which is preliminary data.</text>
</comment>
<sequence>MGQQQNQPRRGSTISPGKAKIVDTKYAREPLPNILEIWQAPRVLIDLAPLLLEDSTHPVLIAAL</sequence>
<gene>
    <name evidence="1" type="ORF">Dda_5306</name>
</gene>
<accession>A0AAD6IVV0</accession>
<evidence type="ECO:0000313" key="2">
    <source>
        <dbReference type="Proteomes" id="UP001221413"/>
    </source>
</evidence>
<organism evidence="1 2">
    <name type="scientific">Drechslerella dactyloides</name>
    <name type="common">Nematode-trapping fungus</name>
    <name type="synonym">Arthrobotrys dactyloides</name>
    <dbReference type="NCBI Taxonomy" id="74499"/>
    <lineage>
        <taxon>Eukaryota</taxon>
        <taxon>Fungi</taxon>
        <taxon>Dikarya</taxon>
        <taxon>Ascomycota</taxon>
        <taxon>Pezizomycotina</taxon>
        <taxon>Orbiliomycetes</taxon>
        <taxon>Orbiliales</taxon>
        <taxon>Orbiliaceae</taxon>
        <taxon>Drechslerella</taxon>
    </lineage>
</organism>
<keyword evidence="2" id="KW-1185">Reference proteome</keyword>
<proteinExistence type="predicted"/>
<dbReference type="Proteomes" id="UP001221413">
    <property type="component" value="Unassembled WGS sequence"/>
</dbReference>
<dbReference type="AlphaFoldDB" id="A0AAD6IVV0"/>
<reference evidence="1" key="1">
    <citation type="submission" date="2023-01" db="EMBL/GenBank/DDBJ databases">
        <title>The chitinases involved in constricting ring structure development in the nematode-trapping fungus Drechslerella dactyloides.</title>
        <authorList>
            <person name="Wang R."/>
            <person name="Zhang L."/>
            <person name="Tang P."/>
            <person name="Li S."/>
            <person name="Liang L."/>
        </authorList>
    </citation>
    <scope>NUCLEOTIDE SEQUENCE</scope>
    <source>
        <strain evidence="1">YMF1.00031</strain>
    </source>
</reference>
<dbReference type="EMBL" id="JAQGDS010000006">
    <property type="protein sequence ID" value="KAJ6259668.1"/>
    <property type="molecule type" value="Genomic_DNA"/>
</dbReference>
<protein>
    <submittedName>
        <fullName evidence="1">Uncharacterized protein</fullName>
    </submittedName>
</protein>